<evidence type="ECO:0000256" key="2">
    <source>
        <dbReference type="ARBA" id="ARBA00022694"/>
    </source>
</evidence>
<dbReference type="HAMAP" id="MF_03054">
    <property type="entry name" value="CTU2"/>
    <property type="match status" value="1"/>
</dbReference>
<dbReference type="EMBL" id="FMSP01000022">
    <property type="protein sequence ID" value="SCV74497.1"/>
    <property type="molecule type" value="Genomic_DNA"/>
</dbReference>
<accession>A0A238FMK8</accession>
<comment type="similarity">
    <text evidence="3">Belongs to the CTU2/NCS2 family.</text>
</comment>
<dbReference type="PANTHER" id="PTHR20882:SF14">
    <property type="entry name" value="CYTOPLASMIC TRNA 2-THIOLATION PROTEIN 2"/>
    <property type="match status" value="1"/>
</dbReference>
<dbReference type="Gene3D" id="3.40.50.620">
    <property type="entry name" value="HUPs"/>
    <property type="match status" value="1"/>
</dbReference>
<dbReference type="OrthoDB" id="25129at2759"/>
<dbReference type="Proteomes" id="UP000198372">
    <property type="component" value="Unassembled WGS sequence"/>
</dbReference>
<evidence type="ECO:0000256" key="3">
    <source>
        <dbReference type="HAMAP-Rule" id="MF_03054"/>
    </source>
</evidence>
<dbReference type="InterPro" id="IPR019407">
    <property type="entry name" value="CTU2"/>
</dbReference>
<keyword evidence="6" id="KW-1185">Reference proteome</keyword>
<comment type="function">
    <text evidence="3">Plays a central role in 2-thiolation of mcm(5)S(2)U at tRNA wobble positions of tRNA(Lys), tRNA(Glu) and tRNA(Gln). May act by forming a heterodimer with NCS6 that ligates sulfur from thiocarboxylated URM1 onto the uridine of tRNAs at wobble position. Prior mcm(5) tRNA modification by the elongator complex is required for 2-thiolation. May also be involved in protein urmylation.</text>
</comment>
<dbReference type="Pfam" id="PF10288">
    <property type="entry name" value="CTU2"/>
    <property type="match status" value="1"/>
</dbReference>
<dbReference type="AlphaFoldDB" id="A0A238FMK8"/>
<gene>
    <name evidence="3" type="primary">NCS2</name>
    <name evidence="3" type="synonym">CTU2</name>
    <name evidence="5" type="ORF">BQ2448_8138</name>
</gene>
<dbReference type="InterPro" id="IPR014729">
    <property type="entry name" value="Rossmann-like_a/b/a_fold"/>
</dbReference>
<dbReference type="GO" id="GO:0005829">
    <property type="term" value="C:cytosol"/>
    <property type="evidence" value="ECO:0007669"/>
    <property type="project" value="TreeGrafter"/>
</dbReference>
<dbReference type="STRING" id="269621.A0A238FMK8"/>
<reference evidence="6" key="1">
    <citation type="submission" date="2016-09" db="EMBL/GenBank/DDBJ databases">
        <authorList>
            <person name="Jeantristanb JTB J.-T."/>
            <person name="Ricardo R."/>
        </authorList>
    </citation>
    <scope>NUCLEOTIDE SEQUENCE [LARGE SCALE GENOMIC DNA]</scope>
</reference>
<keyword evidence="1 3" id="KW-0963">Cytoplasm</keyword>
<evidence type="ECO:0000256" key="1">
    <source>
        <dbReference type="ARBA" id="ARBA00022490"/>
    </source>
</evidence>
<evidence type="ECO:0000313" key="6">
    <source>
        <dbReference type="Proteomes" id="UP000198372"/>
    </source>
</evidence>
<dbReference type="GO" id="GO:0032447">
    <property type="term" value="P:protein urmylation"/>
    <property type="evidence" value="ECO:0007669"/>
    <property type="project" value="UniProtKB-UniRule"/>
</dbReference>
<comment type="subcellular location">
    <subcellularLocation>
        <location evidence="3">Cytoplasm</location>
    </subcellularLocation>
</comment>
<evidence type="ECO:0000313" key="5">
    <source>
        <dbReference type="EMBL" id="SCV74497.1"/>
    </source>
</evidence>
<keyword evidence="2 3" id="KW-0819">tRNA processing</keyword>
<dbReference type="PANTHER" id="PTHR20882">
    <property type="entry name" value="CYTOPLASMIC TRNA 2-THIOLATION PROTEIN 2"/>
    <property type="match status" value="1"/>
</dbReference>
<name>A0A238FMK8_9BASI</name>
<sequence>MSTLAPTVPTKCRRCSQPAIAFVAAGSYCSSCFDSYLHSKFKRSAEGVRYFSRTGCSMDHSPLSGKQSKPRTVVQDENGGHLGAPRYRSRVLMGLSGGLGSRVLLELLKLWFPKRDPASRAPPAFEGLVVVHKVLTEELKQLVESLGIEGVRFIAVPLSDIFKEPTDPASQTPLERRRKLIQLLHSTPSATSHKAKPDHTSLETLQHFLLLTLLRRLAQQEGCEVLVTGESSDRVAELTIEGMALGRGYTIGEEVGVEWEVGTEHEGGDQEFLLVARPVSGLLRREMDEFVRVKGLVVPRPEREGERAQEGQTIQAVVGKFVKGLQKEFPNTVQTVLATVHKLGMRSTDARMRREEGEDKGQWIGCALCGGPVKEGAHQWRTAITISDLSKTQAVGSTSRMPLEEVESETSNEIVKPKVGDSTSWLDPSLCYGCLSIPRAISRLEDLPSYVQHRNSGRMEDVAKEFLLYE</sequence>
<dbReference type="GO" id="GO:0000049">
    <property type="term" value="F:tRNA binding"/>
    <property type="evidence" value="ECO:0007669"/>
    <property type="project" value="InterPro"/>
</dbReference>
<proteinExistence type="inferred from homology"/>
<dbReference type="GO" id="GO:0016779">
    <property type="term" value="F:nucleotidyltransferase activity"/>
    <property type="evidence" value="ECO:0007669"/>
    <property type="project" value="UniProtKB-UniRule"/>
</dbReference>
<dbReference type="GO" id="GO:0016783">
    <property type="term" value="F:sulfurtransferase activity"/>
    <property type="evidence" value="ECO:0007669"/>
    <property type="project" value="TreeGrafter"/>
</dbReference>
<dbReference type="UniPathway" id="UPA00988"/>
<feature type="region of interest" description="Disordered" evidence="4">
    <location>
        <begin position="61"/>
        <end position="80"/>
    </location>
</feature>
<comment type="pathway">
    <text evidence="3">tRNA modification; 5-methoxycarbonylmethyl-2-thiouridine-tRNA biosynthesis.</text>
</comment>
<dbReference type="SUPFAM" id="SSF52402">
    <property type="entry name" value="Adenine nucleotide alpha hydrolases-like"/>
    <property type="match status" value="1"/>
</dbReference>
<dbReference type="GO" id="GO:0002143">
    <property type="term" value="P:tRNA wobble position uridine thiolation"/>
    <property type="evidence" value="ECO:0007669"/>
    <property type="project" value="TreeGrafter"/>
</dbReference>
<evidence type="ECO:0000256" key="4">
    <source>
        <dbReference type="SAM" id="MobiDB-lite"/>
    </source>
</evidence>
<protein>
    <recommendedName>
        <fullName evidence="3">Cytoplasmic tRNA 2-thiolation protein 2</fullName>
    </recommendedName>
</protein>
<organism evidence="5 6">
    <name type="scientific">Microbotryum intermedium</name>
    <dbReference type="NCBI Taxonomy" id="269621"/>
    <lineage>
        <taxon>Eukaryota</taxon>
        <taxon>Fungi</taxon>
        <taxon>Dikarya</taxon>
        <taxon>Basidiomycota</taxon>
        <taxon>Pucciniomycotina</taxon>
        <taxon>Microbotryomycetes</taxon>
        <taxon>Microbotryales</taxon>
        <taxon>Microbotryaceae</taxon>
        <taxon>Microbotryum</taxon>
    </lineage>
</organism>